<proteinExistence type="predicted"/>
<sequence>MITLKNIDTGIIKNVPTGYSWTTFLFGFFPALFRGDLKWAIIFFIANIVIGFLTIGIGAFIFNVIFAAFYNKIYIKELMSKRFTYADEASRNYLIQYEIIREDIPTDTTPLSTDIVKTNNQVDKIE</sequence>
<organism evidence="2 3">
    <name type="scientific">Pectinatus cerevisiiphilus</name>
    <dbReference type="NCBI Taxonomy" id="86956"/>
    <lineage>
        <taxon>Bacteria</taxon>
        <taxon>Bacillati</taxon>
        <taxon>Bacillota</taxon>
        <taxon>Negativicutes</taxon>
        <taxon>Selenomonadales</taxon>
        <taxon>Selenomonadaceae</taxon>
        <taxon>Pectinatus</taxon>
    </lineage>
</organism>
<accession>A0A4R3KAE9</accession>
<dbReference type="RefSeq" id="WP_196589766.1">
    <property type="nucleotide sequence ID" value="NZ_SMAA01000006.1"/>
</dbReference>
<keyword evidence="3" id="KW-1185">Reference proteome</keyword>
<name>A0A4R3KAE9_9FIRM</name>
<protein>
    <recommendedName>
        <fullName evidence="4">DUF2628 domain-containing protein</fullName>
    </recommendedName>
</protein>
<feature type="transmembrane region" description="Helical" evidence="1">
    <location>
        <begin position="12"/>
        <end position="33"/>
    </location>
</feature>
<comment type="caution">
    <text evidence="2">The sequence shown here is derived from an EMBL/GenBank/DDBJ whole genome shotgun (WGS) entry which is preliminary data.</text>
</comment>
<feature type="transmembrane region" description="Helical" evidence="1">
    <location>
        <begin position="39"/>
        <end position="70"/>
    </location>
</feature>
<evidence type="ECO:0000313" key="2">
    <source>
        <dbReference type="EMBL" id="TCS79621.1"/>
    </source>
</evidence>
<keyword evidence="1" id="KW-0812">Transmembrane</keyword>
<dbReference type="EMBL" id="SMAA01000006">
    <property type="protein sequence ID" value="TCS79621.1"/>
    <property type="molecule type" value="Genomic_DNA"/>
</dbReference>
<evidence type="ECO:0000256" key="1">
    <source>
        <dbReference type="SAM" id="Phobius"/>
    </source>
</evidence>
<keyword evidence="1" id="KW-0472">Membrane</keyword>
<evidence type="ECO:0008006" key="4">
    <source>
        <dbReference type="Google" id="ProtNLM"/>
    </source>
</evidence>
<keyword evidence="1" id="KW-1133">Transmembrane helix</keyword>
<gene>
    <name evidence="2" type="ORF">EDC37_10636</name>
</gene>
<reference evidence="2 3" key="1">
    <citation type="submission" date="2019-03" db="EMBL/GenBank/DDBJ databases">
        <title>Genomic Encyclopedia of Type Strains, Phase IV (KMG-IV): sequencing the most valuable type-strain genomes for metagenomic binning, comparative biology and taxonomic classification.</title>
        <authorList>
            <person name="Goeker M."/>
        </authorList>
    </citation>
    <scope>NUCLEOTIDE SEQUENCE [LARGE SCALE GENOMIC DNA]</scope>
    <source>
        <strain evidence="2 3">DSM 20467</strain>
    </source>
</reference>
<evidence type="ECO:0000313" key="3">
    <source>
        <dbReference type="Proteomes" id="UP000295188"/>
    </source>
</evidence>
<dbReference type="AlphaFoldDB" id="A0A4R3KAE9"/>
<dbReference type="Proteomes" id="UP000295188">
    <property type="component" value="Unassembled WGS sequence"/>
</dbReference>